<comment type="caution">
    <text evidence="1">The sequence shown here is derived from an EMBL/GenBank/DDBJ whole genome shotgun (WGS) entry which is preliminary data.</text>
</comment>
<gene>
    <name evidence="1" type="ORF">G3I70_09670</name>
</gene>
<feature type="non-terminal residue" evidence="1">
    <location>
        <position position="88"/>
    </location>
</feature>
<name>A0A6L9QBA0_9ACTN</name>
<reference evidence="1 2" key="1">
    <citation type="submission" date="2020-01" db="EMBL/GenBank/DDBJ databases">
        <title>Insect and environment-associated Actinomycetes.</title>
        <authorList>
            <person name="Currrie C."/>
            <person name="Chevrette M."/>
            <person name="Carlson C."/>
            <person name="Stubbendieck R."/>
            <person name="Wendt-Pienkowski E."/>
        </authorList>
    </citation>
    <scope>NUCLEOTIDE SEQUENCE [LARGE SCALE GENOMIC DNA]</scope>
    <source>
        <strain evidence="1 2">SID10258</strain>
    </source>
</reference>
<accession>A0A6L9QBA0</accession>
<organism evidence="1 2">
    <name type="scientific">Actinomadura bangladeshensis</name>
    <dbReference type="NCBI Taxonomy" id="453573"/>
    <lineage>
        <taxon>Bacteria</taxon>
        <taxon>Bacillati</taxon>
        <taxon>Actinomycetota</taxon>
        <taxon>Actinomycetes</taxon>
        <taxon>Streptosporangiales</taxon>
        <taxon>Thermomonosporaceae</taxon>
        <taxon>Actinomadura</taxon>
    </lineage>
</organism>
<dbReference type="RefSeq" id="WP_163054656.1">
    <property type="nucleotide sequence ID" value="NZ_JAAGLI010000236.1"/>
</dbReference>
<dbReference type="EMBL" id="JAAGLI010000236">
    <property type="protein sequence ID" value="NEA22760.1"/>
    <property type="molecule type" value="Genomic_DNA"/>
</dbReference>
<dbReference type="AlphaFoldDB" id="A0A6L9QBA0"/>
<dbReference type="Proteomes" id="UP000475532">
    <property type="component" value="Unassembled WGS sequence"/>
</dbReference>
<feature type="non-terminal residue" evidence="1">
    <location>
        <position position="1"/>
    </location>
</feature>
<evidence type="ECO:0000313" key="1">
    <source>
        <dbReference type="EMBL" id="NEA22760.1"/>
    </source>
</evidence>
<evidence type="ECO:0000313" key="2">
    <source>
        <dbReference type="Proteomes" id="UP000475532"/>
    </source>
</evidence>
<sequence>VVAEDVGDTSRARIDQLLGETRWLDHLLRRLDEEDGGDDAGARPLPGPERLRVDELTAEVVTGMRLATPHEVCFTGCEAWAHMDPVAL</sequence>
<proteinExistence type="predicted"/>
<protein>
    <submittedName>
        <fullName evidence="1">Uncharacterized protein</fullName>
    </submittedName>
</protein>